<proteinExistence type="predicted"/>
<comment type="caution">
    <text evidence="2">The sequence shown here is derived from an EMBL/GenBank/DDBJ whole genome shotgun (WGS) entry which is preliminary data.</text>
</comment>
<feature type="region of interest" description="Disordered" evidence="1">
    <location>
        <begin position="104"/>
        <end position="123"/>
    </location>
</feature>
<evidence type="ECO:0000256" key="1">
    <source>
        <dbReference type="SAM" id="MobiDB-lite"/>
    </source>
</evidence>
<name>A0A2J8A1C3_9CHLO</name>
<feature type="compositionally biased region" description="Basic and acidic residues" evidence="1">
    <location>
        <begin position="105"/>
        <end position="123"/>
    </location>
</feature>
<dbReference type="Proteomes" id="UP000236333">
    <property type="component" value="Unassembled WGS sequence"/>
</dbReference>
<sequence length="123" mass="12701">MPALYAAAACSACAPRSQSRKNAAPSPLPPISPLLSALLASGVVFLPLPTRGISTAGARTTTASIMLLEATATVRAAGTPVVETRAAMNSGLIRCWEPTAPLHADAAERQTRGVREPQLRNAE</sequence>
<reference evidence="2 3" key="1">
    <citation type="journal article" date="2017" name="Mol. Biol. Evol.">
        <title>The 4-celled Tetrabaena socialis nuclear genome reveals the essential components for genetic control of cell number at the origin of multicellularity in the volvocine lineage.</title>
        <authorList>
            <person name="Featherston J."/>
            <person name="Arakaki Y."/>
            <person name="Hanschen E.R."/>
            <person name="Ferris P.J."/>
            <person name="Michod R.E."/>
            <person name="Olson B.J.S.C."/>
            <person name="Nozaki H."/>
            <person name="Durand P.M."/>
        </authorList>
    </citation>
    <scope>NUCLEOTIDE SEQUENCE [LARGE SCALE GENOMIC DNA]</scope>
    <source>
        <strain evidence="2 3">NIES-571</strain>
    </source>
</reference>
<evidence type="ECO:0000313" key="2">
    <source>
        <dbReference type="EMBL" id="PNH06322.1"/>
    </source>
</evidence>
<gene>
    <name evidence="2" type="ORF">TSOC_007294</name>
</gene>
<dbReference type="AlphaFoldDB" id="A0A2J8A1C3"/>
<organism evidence="2 3">
    <name type="scientific">Tetrabaena socialis</name>
    <dbReference type="NCBI Taxonomy" id="47790"/>
    <lineage>
        <taxon>Eukaryota</taxon>
        <taxon>Viridiplantae</taxon>
        <taxon>Chlorophyta</taxon>
        <taxon>core chlorophytes</taxon>
        <taxon>Chlorophyceae</taxon>
        <taxon>CS clade</taxon>
        <taxon>Chlamydomonadales</taxon>
        <taxon>Tetrabaenaceae</taxon>
        <taxon>Tetrabaena</taxon>
    </lineage>
</organism>
<evidence type="ECO:0000313" key="3">
    <source>
        <dbReference type="Proteomes" id="UP000236333"/>
    </source>
</evidence>
<protein>
    <submittedName>
        <fullName evidence="2">Uncharacterized protein</fullName>
    </submittedName>
</protein>
<dbReference type="EMBL" id="PGGS01000243">
    <property type="protein sequence ID" value="PNH06322.1"/>
    <property type="molecule type" value="Genomic_DNA"/>
</dbReference>
<accession>A0A2J8A1C3</accession>
<keyword evidence="3" id="KW-1185">Reference proteome</keyword>